<evidence type="ECO:0000256" key="5">
    <source>
        <dbReference type="ARBA" id="ARBA00022670"/>
    </source>
</evidence>
<dbReference type="RefSeq" id="WP_074702578.1">
    <property type="nucleotide sequence ID" value="NZ_CP018863.1"/>
</dbReference>
<feature type="active site" evidence="8">
    <location>
        <position position="355"/>
    </location>
</feature>
<evidence type="ECO:0000256" key="2">
    <source>
        <dbReference type="ARBA" id="ARBA00000967"/>
    </source>
</evidence>
<dbReference type="SUPFAM" id="SSF53187">
    <property type="entry name" value="Zn-dependent exopeptidases"/>
    <property type="match status" value="1"/>
</dbReference>
<dbReference type="SUPFAM" id="SSF52949">
    <property type="entry name" value="Macro domain-like"/>
    <property type="match status" value="1"/>
</dbReference>
<dbReference type="InterPro" id="IPR043472">
    <property type="entry name" value="Macro_dom-like"/>
</dbReference>
<dbReference type="PANTHER" id="PTHR11963:SF23">
    <property type="entry name" value="CYTOSOL AMINOPEPTIDASE"/>
    <property type="match status" value="1"/>
</dbReference>
<dbReference type="PROSITE" id="PS00631">
    <property type="entry name" value="CYTOSOL_AP"/>
    <property type="match status" value="1"/>
</dbReference>
<dbReference type="Pfam" id="PF02789">
    <property type="entry name" value="Peptidase_M17_N"/>
    <property type="match status" value="1"/>
</dbReference>
<organism evidence="10 11">
    <name type="scientific">Crystallibacter crystallopoietes</name>
    <dbReference type="NCBI Taxonomy" id="37928"/>
    <lineage>
        <taxon>Bacteria</taxon>
        <taxon>Bacillati</taxon>
        <taxon>Actinomycetota</taxon>
        <taxon>Actinomycetes</taxon>
        <taxon>Micrococcales</taxon>
        <taxon>Micrococcaceae</taxon>
        <taxon>Crystallibacter</taxon>
    </lineage>
</organism>
<feature type="binding site" evidence="8">
    <location>
        <position position="292"/>
    </location>
    <ligand>
        <name>Mn(2+)</name>
        <dbReference type="ChEBI" id="CHEBI:29035"/>
        <label>2</label>
    </ligand>
</feature>
<feature type="binding site" evidence="8">
    <location>
        <position position="269"/>
    </location>
    <ligand>
        <name>Mn(2+)</name>
        <dbReference type="ChEBI" id="CHEBI:29035"/>
        <label>2</label>
    </ligand>
</feature>
<feature type="binding site" evidence="8">
    <location>
        <position position="274"/>
    </location>
    <ligand>
        <name>Mn(2+)</name>
        <dbReference type="ChEBI" id="CHEBI:29035"/>
        <label>1</label>
    </ligand>
</feature>
<dbReference type="PANTHER" id="PTHR11963">
    <property type="entry name" value="LEUCINE AMINOPEPTIDASE-RELATED"/>
    <property type="match status" value="1"/>
</dbReference>
<keyword evidence="11" id="KW-1185">Reference proteome</keyword>
<dbReference type="OrthoDB" id="9809354at2"/>
<dbReference type="GO" id="GO:0006508">
    <property type="term" value="P:proteolysis"/>
    <property type="evidence" value="ECO:0007669"/>
    <property type="project" value="UniProtKB-KW"/>
</dbReference>
<dbReference type="InterPro" id="IPR011356">
    <property type="entry name" value="Leucine_aapep/pepB"/>
</dbReference>
<feature type="binding site" evidence="8">
    <location>
        <position position="353"/>
    </location>
    <ligand>
        <name>Mn(2+)</name>
        <dbReference type="ChEBI" id="CHEBI:29035"/>
        <label>2</label>
    </ligand>
</feature>
<dbReference type="GO" id="GO:0070006">
    <property type="term" value="F:metalloaminopeptidase activity"/>
    <property type="evidence" value="ECO:0007669"/>
    <property type="project" value="InterPro"/>
</dbReference>
<dbReference type="Proteomes" id="UP000181917">
    <property type="component" value="Unassembled WGS sequence"/>
</dbReference>
<name>A0A1H1GWB9_9MICC</name>
<evidence type="ECO:0000259" key="9">
    <source>
        <dbReference type="PROSITE" id="PS00631"/>
    </source>
</evidence>
<evidence type="ECO:0000256" key="7">
    <source>
        <dbReference type="ARBA" id="ARBA00049972"/>
    </source>
</evidence>
<reference evidence="10 11" key="1">
    <citation type="submission" date="2016-10" db="EMBL/GenBank/DDBJ databases">
        <authorList>
            <person name="de Groot N.N."/>
        </authorList>
    </citation>
    <scope>NUCLEOTIDE SEQUENCE [LARGE SCALE GENOMIC DNA]</scope>
    <source>
        <strain evidence="10 11">DSM 20117</strain>
    </source>
</reference>
<accession>A0A1H1GWB9</accession>
<keyword evidence="6 8" id="KW-0378">Hydrolase</keyword>
<dbReference type="AlphaFoldDB" id="A0A1H1GWB9"/>
<sequence length="509" mass="52604">MIRTTEPRINATAKDVRKIQCDALVVGVAQDTSGPVLVGSPLRGKAAQVLNDSLAVLGITGATDEVRRLPGLPELNAEVLVLTGLGKIEQGVPLSEETLRRAAGSAVRQLGGISSVALALPAETPAAAAAVAEGAALGAYSYNEHRSGSASGKRPEHVEMVTVLTPVAGEKSVTAAVKRAQIIGRAVNATRTLVNQPPSHLYPETFADAAAALAKDLPVKVTVLDEKKLESEGFGGLVGVGKGSARPPRMVKVEYSPARAKIKLAFVGKGITFDSGGLSLKPANGMVTMKCDMAGAAVVLNALLAIAELGLPVKVTAWLCLAENMPSGHAQRPSDVMTVYGGKTVEILNTDAEGRLVMADGLAAASEEAPDALIDVATLTGAQMVALGSRVSAVMGEDGVRDAVKAAADRAGELFWPMPLPEELRSSLESPVADLANMGEKFGGMLTAAIFLREFVGEVNGEKIPWAHLDIAGPAFNEGAAYGYTPKEGTGVAVRTLVAYAEDVVARAR</sequence>
<dbReference type="Gene3D" id="3.40.630.10">
    <property type="entry name" value="Zn peptidases"/>
    <property type="match status" value="1"/>
</dbReference>
<keyword evidence="8" id="KW-0479">Metal-binding</keyword>
<comment type="catalytic activity">
    <reaction evidence="2 8">
        <text>Release of an N-terminal amino acid, preferentially leucine, but not glutamic or aspartic acids.</text>
        <dbReference type="EC" id="3.4.11.10"/>
    </reaction>
</comment>
<protein>
    <recommendedName>
        <fullName evidence="8">Probable cytosol aminopeptidase</fullName>
        <ecNumber evidence="8">3.4.11.1</ecNumber>
    </recommendedName>
    <alternativeName>
        <fullName evidence="8">Leucine aminopeptidase</fullName>
        <shortName evidence="8">LAP</shortName>
        <ecNumber evidence="8">3.4.11.10</ecNumber>
    </alternativeName>
    <alternativeName>
        <fullName evidence="8">Leucyl aminopeptidase</fullName>
    </alternativeName>
</protein>
<dbReference type="EC" id="3.4.11.10" evidence="8"/>
<evidence type="ECO:0000256" key="1">
    <source>
        <dbReference type="ARBA" id="ARBA00000135"/>
    </source>
</evidence>
<dbReference type="EC" id="3.4.11.1" evidence="8"/>
<comment type="similarity">
    <text evidence="3 8">Belongs to the peptidase M17 family.</text>
</comment>
<dbReference type="InterPro" id="IPR000819">
    <property type="entry name" value="Peptidase_M17_C"/>
</dbReference>
<evidence type="ECO:0000256" key="8">
    <source>
        <dbReference type="HAMAP-Rule" id="MF_00181"/>
    </source>
</evidence>
<evidence type="ECO:0000256" key="3">
    <source>
        <dbReference type="ARBA" id="ARBA00009528"/>
    </source>
</evidence>
<dbReference type="CDD" id="cd00433">
    <property type="entry name" value="Peptidase_M17"/>
    <property type="match status" value="1"/>
</dbReference>
<dbReference type="GO" id="GO:0005737">
    <property type="term" value="C:cytoplasm"/>
    <property type="evidence" value="ECO:0007669"/>
    <property type="project" value="UniProtKB-SubCell"/>
</dbReference>
<feature type="binding site" evidence="8">
    <location>
        <position position="351"/>
    </location>
    <ligand>
        <name>Mn(2+)</name>
        <dbReference type="ChEBI" id="CHEBI:29035"/>
        <label>1</label>
    </ligand>
</feature>
<gene>
    <name evidence="8" type="primary">pepA</name>
    <name evidence="10" type="ORF">SAMN04489742_4377</name>
</gene>
<dbReference type="Pfam" id="PF00883">
    <property type="entry name" value="Peptidase_M17"/>
    <property type="match status" value="1"/>
</dbReference>
<dbReference type="HAMAP" id="MF_00181">
    <property type="entry name" value="Cytosol_peptidase_M17"/>
    <property type="match status" value="1"/>
</dbReference>
<dbReference type="KEGG" id="acry:AC20117_17490"/>
<comment type="catalytic activity">
    <reaction evidence="1 8">
        <text>Release of an N-terminal amino acid, Xaa-|-Yaa-, in which Xaa is preferably Leu, but may be other amino acids including Pro although not Arg or Lys, and Yaa may be Pro. Amino acid amides and methyl esters are also readily hydrolyzed, but rates on arylamides are exceedingly low.</text>
        <dbReference type="EC" id="3.4.11.1"/>
    </reaction>
</comment>
<dbReference type="Gene3D" id="3.40.220.10">
    <property type="entry name" value="Leucine Aminopeptidase, subunit E, domain 1"/>
    <property type="match status" value="1"/>
</dbReference>
<feature type="binding site" evidence="8">
    <location>
        <position position="274"/>
    </location>
    <ligand>
        <name>Mn(2+)</name>
        <dbReference type="ChEBI" id="CHEBI:29035"/>
        <label>2</label>
    </ligand>
</feature>
<dbReference type="InterPro" id="IPR008283">
    <property type="entry name" value="Peptidase_M17_N"/>
</dbReference>
<comment type="cofactor">
    <cofactor evidence="8">
        <name>Mn(2+)</name>
        <dbReference type="ChEBI" id="CHEBI:29035"/>
    </cofactor>
    <text evidence="8">Binds 2 manganese ions per subunit.</text>
</comment>
<dbReference type="NCBIfam" id="NF002073">
    <property type="entry name" value="PRK00913.1-2"/>
    <property type="match status" value="1"/>
</dbReference>
<evidence type="ECO:0000313" key="11">
    <source>
        <dbReference type="Proteomes" id="UP000181917"/>
    </source>
</evidence>
<comment type="subcellular location">
    <subcellularLocation>
        <location evidence="8">Cytoplasm</location>
    </subcellularLocation>
</comment>
<dbReference type="STRING" id="37928.SAMN04489742_4377"/>
<keyword evidence="4 8" id="KW-0031">Aminopeptidase</keyword>
<keyword evidence="8" id="KW-0963">Cytoplasm</keyword>
<dbReference type="PRINTS" id="PR00481">
    <property type="entry name" value="LAMNOPPTDASE"/>
</dbReference>
<dbReference type="EMBL" id="FNKH01000002">
    <property type="protein sequence ID" value="SDR17494.1"/>
    <property type="molecule type" value="Genomic_DNA"/>
</dbReference>
<evidence type="ECO:0000313" key="10">
    <source>
        <dbReference type="EMBL" id="SDR17494.1"/>
    </source>
</evidence>
<keyword evidence="5 8" id="KW-0645">Protease</keyword>
<dbReference type="GO" id="GO:0030145">
    <property type="term" value="F:manganese ion binding"/>
    <property type="evidence" value="ECO:0007669"/>
    <property type="project" value="UniProtKB-UniRule"/>
</dbReference>
<evidence type="ECO:0000256" key="6">
    <source>
        <dbReference type="ARBA" id="ARBA00022801"/>
    </source>
</evidence>
<keyword evidence="8" id="KW-0464">Manganese</keyword>
<comment type="function">
    <text evidence="7 8">Presumably involved in the processing and regular turnover of intracellular proteins. Catalyzes the removal of unsubstituted N-terminal amino acids from various peptides.</text>
</comment>
<feature type="binding site" evidence="8">
    <location>
        <position position="353"/>
    </location>
    <ligand>
        <name>Mn(2+)</name>
        <dbReference type="ChEBI" id="CHEBI:29035"/>
        <label>1</label>
    </ligand>
</feature>
<proteinExistence type="inferred from homology"/>
<feature type="active site" evidence="8">
    <location>
        <position position="281"/>
    </location>
</feature>
<feature type="domain" description="Cytosol aminopeptidase" evidence="9">
    <location>
        <begin position="349"/>
        <end position="356"/>
    </location>
</feature>
<dbReference type="InterPro" id="IPR023042">
    <property type="entry name" value="Peptidase_M17_leu_NH2_pept"/>
</dbReference>
<evidence type="ECO:0000256" key="4">
    <source>
        <dbReference type="ARBA" id="ARBA00022438"/>
    </source>
</evidence>